<organism evidence="12 13">
    <name type="scientific">Corynebacterium uropygiale</name>
    <dbReference type="NCBI Taxonomy" id="1775911"/>
    <lineage>
        <taxon>Bacteria</taxon>
        <taxon>Bacillati</taxon>
        <taxon>Actinomycetota</taxon>
        <taxon>Actinomycetes</taxon>
        <taxon>Mycobacteriales</taxon>
        <taxon>Corynebacteriaceae</taxon>
        <taxon>Corynebacterium</taxon>
    </lineage>
</organism>
<evidence type="ECO:0000256" key="9">
    <source>
        <dbReference type="ARBA" id="ARBA00023065"/>
    </source>
</evidence>
<dbReference type="GO" id="GO:0008556">
    <property type="term" value="F:P-type potassium transmembrane transporter activity"/>
    <property type="evidence" value="ECO:0007669"/>
    <property type="project" value="InterPro"/>
</dbReference>
<dbReference type="PANTHER" id="PTHR30042:SF2">
    <property type="entry name" value="POTASSIUM-TRANSPORTING ATPASE KDPC SUBUNIT"/>
    <property type="match status" value="1"/>
</dbReference>
<keyword evidence="7" id="KW-0630">Potassium</keyword>
<dbReference type="Proteomes" id="UP001139336">
    <property type="component" value="Unassembled WGS sequence"/>
</dbReference>
<dbReference type="RefSeq" id="WP_236120054.1">
    <property type="nucleotide sequence ID" value="NZ_JAKGSI010000007.1"/>
</dbReference>
<evidence type="ECO:0000313" key="13">
    <source>
        <dbReference type="Proteomes" id="UP001139336"/>
    </source>
</evidence>
<dbReference type="GO" id="GO:0016020">
    <property type="term" value="C:membrane"/>
    <property type="evidence" value="ECO:0007669"/>
    <property type="project" value="InterPro"/>
</dbReference>
<dbReference type="AlphaFoldDB" id="A0A9X1QSS2"/>
<keyword evidence="8 11" id="KW-1133">Transmembrane helix</keyword>
<keyword evidence="13" id="KW-1185">Reference proteome</keyword>
<dbReference type="PANTHER" id="PTHR30042">
    <property type="entry name" value="POTASSIUM-TRANSPORTING ATPASE C CHAIN"/>
    <property type="match status" value="1"/>
</dbReference>
<comment type="caution">
    <text evidence="12">The sequence shown here is derived from an EMBL/GenBank/DDBJ whole genome shotgun (WGS) entry which is preliminary data.</text>
</comment>
<evidence type="ECO:0000256" key="1">
    <source>
        <dbReference type="ARBA" id="ARBA00022448"/>
    </source>
</evidence>
<sequence>MMSFLRSTVRGFIAVIIGTVVLGMAYPCVMWAVSRINADAAEGHLIYDGDCLVAAHGLADGRPDDAWFQSRAEGATNLSPLDPQLNKDYESRRQEIAAREHVAPEQVPLDAVSGSGSGADDGISPAYAELQVPRVARAHGLSEEEVRRLVSEHTAGRIIGVLGDPVVHVTDLNAALPGGTTCPAVE</sequence>
<keyword evidence="3" id="KW-0633">Potassium transport</keyword>
<accession>A0A9X1QSS2</accession>
<reference evidence="12" key="1">
    <citation type="submission" date="2022-01" db="EMBL/GenBank/DDBJ databases">
        <title>Corynebacterium sp. nov isolated from isolated from the feces of the greater white-fronted geese (Anser albifrons) at Poyang Lake, PR China.</title>
        <authorList>
            <person name="Liu Q."/>
        </authorList>
    </citation>
    <scope>NUCLEOTIDE SEQUENCE</scope>
    <source>
        <strain evidence="12">JCM 32435</strain>
    </source>
</reference>
<keyword evidence="2" id="KW-1003">Cell membrane</keyword>
<evidence type="ECO:0000256" key="8">
    <source>
        <dbReference type="ARBA" id="ARBA00022989"/>
    </source>
</evidence>
<dbReference type="GO" id="GO:0005524">
    <property type="term" value="F:ATP binding"/>
    <property type="evidence" value="ECO:0007669"/>
    <property type="project" value="UniProtKB-KW"/>
</dbReference>
<dbReference type="Pfam" id="PF02669">
    <property type="entry name" value="KdpC"/>
    <property type="match status" value="1"/>
</dbReference>
<evidence type="ECO:0000313" key="12">
    <source>
        <dbReference type="EMBL" id="MCF4007727.1"/>
    </source>
</evidence>
<proteinExistence type="predicted"/>
<evidence type="ECO:0000256" key="4">
    <source>
        <dbReference type="ARBA" id="ARBA00022692"/>
    </source>
</evidence>
<dbReference type="EMBL" id="JAKGSI010000007">
    <property type="protein sequence ID" value="MCF4007727.1"/>
    <property type="molecule type" value="Genomic_DNA"/>
</dbReference>
<evidence type="ECO:0000256" key="7">
    <source>
        <dbReference type="ARBA" id="ARBA00022958"/>
    </source>
</evidence>
<keyword evidence="6" id="KW-0067">ATP-binding</keyword>
<evidence type="ECO:0000256" key="10">
    <source>
        <dbReference type="ARBA" id="ARBA00023136"/>
    </source>
</evidence>
<keyword evidence="1" id="KW-0813">Transport</keyword>
<keyword evidence="10 11" id="KW-0472">Membrane</keyword>
<evidence type="ECO:0000256" key="3">
    <source>
        <dbReference type="ARBA" id="ARBA00022538"/>
    </source>
</evidence>
<evidence type="ECO:0000256" key="11">
    <source>
        <dbReference type="SAM" id="Phobius"/>
    </source>
</evidence>
<feature type="transmembrane region" description="Helical" evidence="11">
    <location>
        <begin position="12"/>
        <end position="33"/>
    </location>
</feature>
<evidence type="ECO:0000256" key="5">
    <source>
        <dbReference type="ARBA" id="ARBA00022741"/>
    </source>
</evidence>
<keyword evidence="9" id="KW-0406">Ion transport</keyword>
<evidence type="ECO:0000256" key="2">
    <source>
        <dbReference type="ARBA" id="ARBA00022475"/>
    </source>
</evidence>
<name>A0A9X1QSS2_9CORY</name>
<dbReference type="InterPro" id="IPR003820">
    <property type="entry name" value="KdpC"/>
</dbReference>
<keyword evidence="4 11" id="KW-0812">Transmembrane</keyword>
<evidence type="ECO:0000256" key="6">
    <source>
        <dbReference type="ARBA" id="ARBA00022840"/>
    </source>
</evidence>
<gene>
    <name evidence="12" type="ORF">L1O03_11185</name>
</gene>
<protein>
    <submittedName>
        <fullName evidence="12">Potassium-transporting ATPase subunit C</fullName>
    </submittedName>
</protein>
<keyword evidence="5" id="KW-0547">Nucleotide-binding</keyword>